<sequence>MGNDGRQLAGNSDHGSEDSNVKKLCFVAYEVELKERKKVDIAFASSLLVREEKSFQLCGCLTAIFRRCCCALADAVKCTYK</sequence>
<dbReference type="Proteomes" id="UP000046395">
    <property type="component" value="Unassembled WGS sequence"/>
</dbReference>
<keyword evidence="1" id="KW-1185">Reference proteome</keyword>
<dbReference type="WBParaSite" id="TMUE_2000006934.1">
    <property type="protein sequence ID" value="TMUE_2000006934.1"/>
    <property type="gene ID" value="WBGene00299749"/>
</dbReference>
<protein>
    <submittedName>
        <fullName evidence="2">Uncharacterized protein</fullName>
    </submittedName>
</protein>
<name>A0A5S6QID7_TRIMR</name>
<organism evidence="1 2">
    <name type="scientific">Trichuris muris</name>
    <name type="common">Mouse whipworm</name>
    <dbReference type="NCBI Taxonomy" id="70415"/>
    <lineage>
        <taxon>Eukaryota</taxon>
        <taxon>Metazoa</taxon>
        <taxon>Ecdysozoa</taxon>
        <taxon>Nematoda</taxon>
        <taxon>Enoplea</taxon>
        <taxon>Dorylaimia</taxon>
        <taxon>Trichinellida</taxon>
        <taxon>Trichuridae</taxon>
        <taxon>Trichuris</taxon>
    </lineage>
</organism>
<proteinExistence type="predicted"/>
<accession>A0A5S6QID7</accession>
<reference evidence="2" key="1">
    <citation type="submission" date="2019-12" db="UniProtKB">
        <authorList>
            <consortium name="WormBaseParasite"/>
        </authorList>
    </citation>
    <scope>IDENTIFICATION</scope>
</reference>
<dbReference type="AlphaFoldDB" id="A0A5S6QID7"/>
<evidence type="ECO:0000313" key="1">
    <source>
        <dbReference type="Proteomes" id="UP000046395"/>
    </source>
</evidence>
<evidence type="ECO:0000313" key="2">
    <source>
        <dbReference type="WBParaSite" id="TMUE_2000006934.1"/>
    </source>
</evidence>